<organism evidence="1 2">
    <name type="scientific">Spiromyces aspiralis</name>
    <dbReference type="NCBI Taxonomy" id="68401"/>
    <lineage>
        <taxon>Eukaryota</taxon>
        <taxon>Fungi</taxon>
        <taxon>Fungi incertae sedis</taxon>
        <taxon>Zoopagomycota</taxon>
        <taxon>Kickxellomycotina</taxon>
        <taxon>Kickxellomycetes</taxon>
        <taxon>Kickxellales</taxon>
        <taxon>Kickxellaceae</taxon>
        <taxon>Spiromyces</taxon>
    </lineage>
</organism>
<feature type="non-terminal residue" evidence="1">
    <location>
        <position position="1"/>
    </location>
</feature>
<reference evidence="1" key="1">
    <citation type="submission" date="2022-06" db="EMBL/GenBank/DDBJ databases">
        <title>Phylogenomic reconstructions and comparative analyses of Kickxellomycotina fungi.</title>
        <authorList>
            <person name="Reynolds N.K."/>
            <person name="Stajich J.E."/>
            <person name="Barry K."/>
            <person name="Grigoriev I.V."/>
            <person name="Crous P."/>
            <person name="Smith M.E."/>
        </authorList>
    </citation>
    <scope>NUCLEOTIDE SEQUENCE</scope>
    <source>
        <strain evidence="1">RSA 2271</strain>
    </source>
</reference>
<dbReference type="Proteomes" id="UP001145114">
    <property type="component" value="Unassembled WGS sequence"/>
</dbReference>
<gene>
    <name evidence="1" type="primary">SDT1_2</name>
    <name evidence="1" type="ORF">EV182_004479</name>
</gene>
<proteinExistence type="predicted"/>
<sequence>TKDSQSKGYDDSLDPYSQVADGQNHHHYLSITNQNSNELANQVELNILKKYLSRDRKLHQAIANINARKWILYQNHTLQHVKCVLEILGIADLFEGFVCIKDSNAMYRDNSSHLSIKHSLQQAQRTAGVISPDLCYYVDDNINNIRVASELGWNVVLISETNEGPRHHHRRHHHHCDDVAAHEFGDGHPRRTLATSTCQSLGDCTTIKSPKKLQQVLPGLYS</sequence>
<protein>
    <submittedName>
        <fullName evidence="1">Suppressor of deletion of TFIIS</fullName>
    </submittedName>
</protein>
<name>A0ACC1HCX4_9FUNG</name>
<keyword evidence="2" id="KW-1185">Reference proteome</keyword>
<evidence type="ECO:0000313" key="2">
    <source>
        <dbReference type="Proteomes" id="UP001145114"/>
    </source>
</evidence>
<accession>A0ACC1HCX4</accession>
<dbReference type="EMBL" id="JAMZIH010006522">
    <property type="protein sequence ID" value="KAJ1673830.1"/>
    <property type="molecule type" value="Genomic_DNA"/>
</dbReference>
<comment type="caution">
    <text evidence="1">The sequence shown here is derived from an EMBL/GenBank/DDBJ whole genome shotgun (WGS) entry which is preliminary data.</text>
</comment>
<evidence type="ECO:0000313" key="1">
    <source>
        <dbReference type="EMBL" id="KAJ1673830.1"/>
    </source>
</evidence>